<dbReference type="AlphaFoldDB" id="A0A844AU47"/>
<protein>
    <recommendedName>
        <fullName evidence="3">DUF2946 domain-containing protein</fullName>
    </recommendedName>
</protein>
<evidence type="ECO:0008006" key="3">
    <source>
        <dbReference type="Google" id="ProtNLM"/>
    </source>
</evidence>
<dbReference type="EMBL" id="WIXK01000005">
    <property type="protein sequence ID" value="MQY43347.1"/>
    <property type="molecule type" value="Genomic_DNA"/>
</dbReference>
<gene>
    <name evidence="1" type="ORF">GG681_11900</name>
</gene>
<accession>A0A844AU47</accession>
<keyword evidence="2" id="KW-1185">Reference proteome</keyword>
<name>A0A844AU47_9RHOB</name>
<comment type="caution">
    <text evidence="1">The sequence shown here is derived from an EMBL/GenBank/DDBJ whole genome shotgun (WGS) entry which is preliminary data.</text>
</comment>
<dbReference type="Proteomes" id="UP000436694">
    <property type="component" value="Unassembled WGS sequence"/>
</dbReference>
<sequence length="111" mass="11471">MLSVTLMGQGAAAGMVMPDAAGRMVICTGDGVISIYVDADGQPTAPDHVCPDCVVMSASLLMPALLEWRAPQSTARNAPILVRSFCTTWLAPSSSARAPPVSLLISSLITV</sequence>
<reference evidence="1 2" key="1">
    <citation type="submission" date="2019-10" db="EMBL/GenBank/DDBJ databases">
        <title>Epibacterium sp. nov., isolated from seawater.</title>
        <authorList>
            <person name="Zhang X."/>
            <person name="Li N."/>
        </authorList>
    </citation>
    <scope>NUCLEOTIDE SEQUENCE [LARGE SCALE GENOMIC DNA]</scope>
    <source>
        <strain evidence="1 2">SM1969</strain>
    </source>
</reference>
<evidence type="ECO:0000313" key="2">
    <source>
        <dbReference type="Proteomes" id="UP000436694"/>
    </source>
</evidence>
<proteinExistence type="predicted"/>
<organism evidence="1 2">
    <name type="scientific">Tritonibacter aquimaris</name>
    <dbReference type="NCBI Taxonomy" id="2663379"/>
    <lineage>
        <taxon>Bacteria</taxon>
        <taxon>Pseudomonadati</taxon>
        <taxon>Pseudomonadota</taxon>
        <taxon>Alphaproteobacteria</taxon>
        <taxon>Rhodobacterales</taxon>
        <taxon>Paracoccaceae</taxon>
        <taxon>Tritonibacter</taxon>
    </lineage>
</organism>
<evidence type="ECO:0000313" key="1">
    <source>
        <dbReference type="EMBL" id="MQY43347.1"/>
    </source>
</evidence>